<evidence type="ECO:0000256" key="2">
    <source>
        <dbReference type="ARBA" id="ARBA00004123"/>
    </source>
</evidence>
<keyword evidence="5" id="KW-0677">Repeat</keyword>
<dbReference type="GO" id="GO:0000978">
    <property type="term" value="F:RNA polymerase II cis-regulatory region sequence-specific DNA binding"/>
    <property type="evidence" value="ECO:0007669"/>
    <property type="project" value="TreeGrafter"/>
</dbReference>
<dbReference type="SUPFAM" id="SSF57667">
    <property type="entry name" value="beta-beta-alpha zinc fingers"/>
    <property type="match status" value="3"/>
</dbReference>
<keyword evidence="6 9" id="KW-0863">Zinc-finger</keyword>
<dbReference type="GO" id="GO:0000981">
    <property type="term" value="F:DNA-binding transcription factor activity, RNA polymerase II-specific"/>
    <property type="evidence" value="ECO:0007669"/>
    <property type="project" value="TreeGrafter"/>
</dbReference>
<feature type="region of interest" description="Disordered" evidence="10">
    <location>
        <begin position="146"/>
        <end position="207"/>
    </location>
</feature>
<dbReference type="GO" id="GO:0008270">
    <property type="term" value="F:zinc ion binding"/>
    <property type="evidence" value="ECO:0007669"/>
    <property type="project" value="UniProtKB-KW"/>
</dbReference>
<feature type="domain" description="C2H2-type" evidence="11">
    <location>
        <begin position="550"/>
        <end position="577"/>
    </location>
</feature>
<dbReference type="FunFam" id="3.30.160.60:FF:001158">
    <property type="entry name" value="zinc finger protein 22"/>
    <property type="match status" value="1"/>
</dbReference>
<protein>
    <submittedName>
        <fullName evidence="12">Oocyte zinc finger -like</fullName>
    </submittedName>
</protein>
<keyword evidence="4" id="KW-0479">Metal-binding</keyword>
<comment type="function">
    <text evidence="1">May be involved in transcriptional regulation.</text>
</comment>
<dbReference type="PANTHER" id="PTHR23235">
    <property type="entry name" value="KRUEPPEL-LIKE TRANSCRIPTION FACTOR"/>
    <property type="match status" value="1"/>
</dbReference>
<evidence type="ECO:0000256" key="9">
    <source>
        <dbReference type="PROSITE-ProRule" id="PRU00042"/>
    </source>
</evidence>
<accession>A0AAD1T7H5</accession>
<evidence type="ECO:0000256" key="4">
    <source>
        <dbReference type="ARBA" id="ARBA00022723"/>
    </source>
</evidence>
<gene>
    <name evidence="12" type="ORF">PECUL_23A037448</name>
</gene>
<feature type="compositionally biased region" description="Basic and acidic residues" evidence="10">
    <location>
        <begin position="159"/>
        <end position="180"/>
    </location>
</feature>
<feature type="domain" description="C2H2-type" evidence="11">
    <location>
        <begin position="466"/>
        <end position="493"/>
    </location>
</feature>
<feature type="domain" description="C2H2-type" evidence="11">
    <location>
        <begin position="494"/>
        <end position="521"/>
    </location>
</feature>
<dbReference type="FunFam" id="3.30.160.60:FF:000936">
    <property type="entry name" value="Zinc finger protein 577"/>
    <property type="match status" value="1"/>
</dbReference>
<feature type="region of interest" description="Disordered" evidence="10">
    <location>
        <begin position="46"/>
        <end position="65"/>
    </location>
</feature>
<comment type="subcellular location">
    <subcellularLocation>
        <location evidence="2">Nucleus</location>
    </subcellularLocation>
</comment>
<proteinExistence type="inferred from homology"/>
<feature type="domain" description="C2H2-type" evidence="11">
    <location>
        <begin position="522"/>
        <end position="549"/>
    </location>
</feature>
<dbReference type="Pfam" id="PF00096">
    <property type="entry name" value="zf-C2H2"/>
    <property type="match status" value="3"/>
</dbReference>
<evidence type="ECO:0000256" key="5">
    <source>
        <dbReference type="ARBA" id="ARBA00022737"/>
    </source>
</evidence>
<feature type="compositionally biased region" description="Polar residues" evidence="10">
    <location>
        <begin position="189"/>
        <end position="203"/>
    </location>
</feature>
<evidence type="ECO:0000313" key="12">
    <source>
        <dbReference type="EMBL" id="CAH2320920.1"/>
    </source>
</evidence>
<dbReference type="InterPro" id="IPR036236">
    <property type="entry name" value="Znf_C2H2_sf"/>
</dbReference>
<evidence type="ECO:0000259" key="11">
    <source>
        <dbReference type="PROSITE" id="PS50157"/>
    </source>
</evidence>
<dbReference type="EMBL" id="OW240922">
    <property type="protein sequence ID" value="CAH2320920.1"/>
    <property type="molecule type" value="Genomic_DNA"/>
</dbReference>
<evidence type="ECO:0000256" key="7">
    <source>
        <dbReference type="ARBA" id="ARBA00022833"/>
    </source>
</evidence>
<name>A0AAD1T7H5_PELCU</name>
<feature type="region of interest" description="Disordered" evidence="10">
    <location>
        <begin position="241"/>
        <end position="268"/>
    </location>
</feature>
<dbReference type="AlphaFoldDB" id="A0AAD1T7H5"/>
<dbReference type="SMART" id="SM00355">
    <property type="entry name" value="ZnF_C2H2"/>
    <property type="match status" value="4"/>
</dbReference>
<dbReference type="FunFam" id="3.30.160.60:FF:000358">
    <property type="entry name" value="zinc finger protein 24"/>
    <property type="match status" value="1"/>
</dbReference>
<dbReference type="PANTHER" id="PTHR23235:SF142">
    <property type="entry name" value="ZINC FINGER PROTEIN 384"/>
    <property type="match status" value="1"/>
</dbReference>
<keyword evidence="8" id="KW-0539">Nucleus</keyword>
<dbReference type="PROSITE" id="PS00028">
    <property type="entry name" value="ZINC_FINGER_C2H2_1"/>
    <property type="match status" value="4"/>
</dbReference>
<organism evidence="12 13">
    <name type="scientific">Pelobates cultripes</name>
    <name type="common">Western spadefoot toad</name>
    <dbReference type="NCBI Taxonomy" id="61616"/>
    <lineage>
        <taxon>Eukaryota</taxon>
        <taxon>Metazoa</taxon>
        <taxon>Chordata</taxon>
        <taxon>Craniata</taxon>
        <taxon>Vertebrata</taxon>
        <taxon>Euteleostomi</taxon>
        <taxon>Amphibia</taxon>
        <taxon>Batrachia</taxon>
        <taxon>Anura</taxon>
        <taxon>Pelobatoidea</taxon>
        <taxon>Pelobatidae</taxon>
        <taxon>Pelobates</taxon>
    </lineage>
</organism>
<evidence type="ECO:0000256" key="1">
    <source>
        <dbReference type="ARBA" id="ARBA00003767"/>
    </source>
</evidence>
<reference evidence="12" key="1">
    <citation type="submission" date="2022-03" db="EMBL/GenBank/DDBJ databases">
        <authorList>
            <person name="Alioto T."/>
            <person name="Alioto T."/>
            <person name="Gomez Garrido J."/>
        </authorList>
    </citation>
    <scope>NUCLEOTIDE SEQUENCE</scope>
</reference>
<evidence type="ECO:0000256" key="10">
    <source>
        <dbReference type="SAM" id="MobiDB-lite"/>
    </source>
</evidence>
<dbReference type="InterPro" id="IPR013087">
    <property type="entry name" value="Znf_C2H2_type"/>
</dbReference>
<evidence type="ECO:0000256" key="8">
    <source>
        <dbReference type="ARBA" id="ARBA00023242"/>
    </source>
</evidence>
<evidence type="ECO:0000256" key="3">
    <source>
        <dbReference type="ARBA" id="ARBA00006991"/>
    </source>
</evidence>
<dbReference type="Gene3D" id="3.30.160.60">
    <property type="entry name" value="Classic Zinc Finger"/>
    <property type="match status" value="4"/>
</dbReference>
<sequence>MMPNTNWNQMTERFLDLTLEVNYLLTGESYIVVKKPAESILQSNSPCVPDGLNRTQSPSRVPPRHSLIHERNNDQKVLELTNQIIHLLTGEVWKYLEGHKEPYNDLMMDTHQPLSSLANGSLNTSETDDLPIHVLSANCVTEGRVADDQGGNSMTFNELSKRPSESVKSETALYEERNLPDGDIYSLKECSQTKSPSTSNVEESASREDIHFTDTDIITPTEQTPYPSTPIKEEPTQCREDNLTDTDINTPTVQTEYPSSHIKEDPASWEERNLTASEIIPTVQTEYPSTRIKEESDTCEEGTLIDRQMYKPPKDSQTEYPSNHLRESFALWVEGNLTDTEIYASIEHTEKEPLAYIKERSVLWDEGHFNKMQNKANGKIFEGPMSEFAEYQRNHEENTSSECETEVSSKEGFIRHPFFHQKSPSMSPQPTAHGEKTLSLFEHDKSFLKRKYISKHQHVPSREKYFSCPECGKLFYDMSMVKLHLLGHIGEKPFSCTECDKSFSQSSDLQKHLMIHTGEKPFSCSECGKCFSRKGNLNSHLRIHTGEKPYFCDLCGKSFTRNSYLKLHQKNHTDKEPVF</sequence>
<evidence type="ECO:0000313" key="13">
    <source>
        <dbReference type="Proteomes" id="UP001295444"/>
    </source>
</evidence>
<dbReference type="GO" id="GO:0005634">
    <property type="term" value="C:nucleus"/>
    <property type="evidence" value="ECO:0007669"/>
    <property type="project" value="UniProtKB-SubCell"/>
</dbReference>
<evidence type="ECO:0000256" key="6">
    <source>
        <dbReference type="ARBA" id="ARBA00022771"/>
    </source>
</evidence>
<keyword evidence="7" id="KW-0862">Zinc</keyword>
<keyword evidence="13" id="KW-1185">Reference proteome</keyword>
<dbReference type="PROSITE" id="PS50157">
    <property type="entry name" value="ZINC_FINGER_C2H2_2"/>
    <property type="match status" value="4"/>
</dbReference>
<comment type="similarity">
    <text evidence="3">Belongs to the krueppel C2H2-type zinc-finger protein family.</text>
</comment>
<feature type="compositionally biased region" description="Polar residues" evidence="10">
    <location>
        <begin position="245"/>
        <end position="258"/>
    </location>
</feature>
<dbReference type="Proteomes" id="UP001295444">
    <property type="component" value="Chromosome 11"/>
</dbReference>